<proteinExistence type="predicted"/>
<name>A0ACC3MR08_9PEZI</name>
<gene>
    <name evidence="1" type="ORF">LTR37_015327</name>
</gene>
<reference evidence="1" key="1">
    <citation type="submission" date="2023-07" db="EMBL/GenBank/DDBJ databases">
        <title>Black Yeasts Isolated from many extreme environments.</title>
        <authorList>
            <person name="Coleine C."/>
            <person name="Stajich J.E."/>
            <person name="Selbmann L."/>
        </authorList>
    </citation>
    <scope>NUCLEOTIDE SEQUENCE</scope>
    <source>
        <strain evidence="1">CCFEE 5714</strain>
    </source>
</reference>
<keyword evidence="2" id="KW-1185">Reference proteome</keyword>
<accession>A0ACC3MR08</accession>
<evidence type="ECO:0000313" key="1">
    <source>
        <dbReference type="EMBL" id="KAK3701675.1"/>
    </source>
</evidence>
<dbReference type="EMBL" id="JAUTXU010000170">
    <property type="protein sequence ID" value="KAK3701675.1"/>
    <property type="molecule type" value="Genomic_DNA"/>
</dbReference>
<evidence type="ECO:0000313" key="2">
    <source>
        <dbReference type="Proteomes" id="UP001281147"/>
    </source>
</evidence>
<sequence length="433" mass="47562">MSLVNLAHVCSHLQNASLARLGLTSIPYSRLHLSLSLLLHKQGFLSQVKLAGPSPPASCFPPGLRDNAPRISGHPYAYGEGDALSPESALQKAINGANEQGLKSEGFGDDAIHFAMQERLKSKAQLERGGWDEVAMEFLLRHDGKSRGQLEADGMDSEMIAVIEQHQPMLEDAKREIQKWHGDQQTFETREAELAAQSLRRPTPYTTHLRSQLRSHLLRTGFPEETLRYFAGPQNTLRTPRDLARDGLTLNINGLSVENQPYNPPPPPDPWDLETEGVVTQANRASRRLWLGLKYWDGQPVLKKAKMLSKPTKRVWLTSKELGGLARGYQAAKGEVKPYGFGGAGGEGVCGEEGGGDGALSGLLRGCWEASRMHRPGRYSCGEEALAYGRSSSKTVYILRSGAYDFANTQDSGNVDARMKCLRRGLALASLKY</sequence>
<protein>
    <submittedName>
        <fullName evidence="1">Uncharacterized protein</fullName>
    </submittedName>
</protein>
<organism evidence="1 2">
    <name type="scientific">Vermiconidia calcicola</name>
    <dbReference type="NCBI Taxonomy" id="1690605"/>
    <lineage>
        <taxon>Eukaryota</taxon>
        <taxon>Fungi</taxon>
        <taxon>Dikarya</taxon>
        <taxon>Ascomycota</taxon>
        <taxon>Pezizomycotina</taxon>
        <taxon>Dothideomycetes</taxon>
        <taxon>Dothideomycetidae</taxon>
        <taxon>Mycosphaerellales</taxon>
        <taxon>Extremaceae</taxon>
        <taxon>Vermiconidia</taxon>
    </lineage>
</organism>
<comment type="caution">
    <text evidence="1">The sequence shown here is derived from an EMBL/GenBank/DDBJ whole genome shotgun (WGS) entry which is preliminary data.</text>
</comment>
<dbReference type="Proteomes" id="UP001281147">
    <property type="component" value="Unassembled WGS sequence"/>
</dbReference>